<accession>A0A4R1KLN6</accession>
<gene>
    <name evidence="2" type="ORF">DFQ05_2406</name>
</gene>
<dbReference type="Pfam" id="PF14292">
    <property type="entry name" value="SusE"/>
    <property type="match status" value="1"/>
</dbReference>
<sequence>MKKLSIIGLFIFALLNFNGCKSEDDVVFIANNNDELVFTNSFLSEYLISFATSSNIAERFTWQSADVGVPTNVVYTLQKSITGDFTDAENVGTSSGNEIALTVGDFVAYAVEAGSDDDPNTDAPNSVDVYFRLQSTVGSGEANFSPTQTITITWLENTGADAAVCDLDQLWLVGAGVTFANWSWETPQQAKCSGNGVYSGNIAFTSDNDANFRFFTANADWGSGQNYPFFADAGYTIDSRFENAMDGDQNFLFTGDSGLYYLVIDTVNKTITLDAPTATGECDLDILYGVGFGLTDADWSWETPVQLVCEGNGIYQGWVNYRNEGDANFRFFTANADWGSGLNYPHYADAGYTIDPKLTNAMDGDNNFMFIGETGQYFTIIDTVNKTITLE</sequence>
<organism evidence="2 3">
    <name type="scientific">Winogradskyella wandonensis</name>
    <dbReference type="NCBI Taxonomy" id="1442586"/>
    <lineage>
        <taxon>Bacteria</taxon>
        <taxon>Pseudomonadati</taxon>
        <taxon>Bacteroidota</taxon>
        <taxon>Flavobacteriia</taxon>
        <taxon>Flavobacteriales</taxon>
        <taxon>Flavobacteriaceae</taxon>
        <taxon>Winogradskyella</taxon>
    </lineage>
</organism>
<protein>
    <submittedName>
        <fullName evidence="2">SusE-like outer membrane protein</fullName>
    </submittedName>
</protein>
<dbReference type="Proteomes" id="UP000295714">
    <property type="component" value="Unassembled WGS sequence"/>
</dbReference>
<proteinExistence type="predicted"/>
<comment type="caution">
    <text evidence="2">The sequence shown here is derived from an EMBL/GenBank/DDBJ whole genome shotgun (WGS) entry which is preliminary data.</text>
</comment>
<evidence type="ECO:0000259" key="1">
    <source>
        <dbReference type="Pfam" id="PF14292"/>
    </source>
</evidence>
<name>A0A4R1KLN6_9FLAO</name>
<evidence type="ECO:0000313" key="2">
    <source>
        <dbReference type="EMBL" id="TCK65190.1"/>
    </source>
</evidence>
<dbReference type="EMBL" id="SMGI01000004">
    <property type="protein sequence ID" value="TCK65190.1"/>
    <property type="molecule type" value="Genomic_DNA"/>
</dbReference>
<keyword evidence="3" id="KW-1185">Reference proteome</keyword>
<dbReference type="InterPro" id="IPR025970">
    <property type="entry name" value="SusE"/>
</dbReference>
<evidence type="ECO:0000313" key="3">
    <source>
        <dbReference type="Proteomes" id="UP000295714"/>
    </source>
</evidence>
<reference evidence="2 3" key="1">
    <citation type="journal article" date="2015" name="Stand. Genomic Sci.">
        <title>Genomic Encyclopedia of Bacterial and Archaeal Type Strains, Phase III: the genomes of soil and plant-associated and newly described type strains.</title>
        <authorList>
            <person name="Whitman W.B."/>
            <person name="Woyke T."/>
            <person name="Klenk H.P."/>
            <person name="Zhou Y."/>
            <person name="Lilburn T.G."/>
            <person name="Beck B.J."/>
            <person name="De Vos P."/>
            <person name="Vandamme P."/>
            <person name="Eisen J.A."/>
            <person name="Garrity G."/>
            <person name="Hugenholtz P."/>
            <person name="Kyrpides N.C."/>
        </authorList>
    </citation>
    <scope>NUCLEOTIDE SEQUENCE [LARGE SCALE GENOMIC DNA]</scope>
    <source>
        <strain evidence="2 3">CECT 8445</strain>
    </source>
</reference>
<feature type="domain" description="SusE outer membrane protein" evidence="1">
    <location>
        <begin position="25"/>
        <end position="115"/>
    </location>
</feature>
<dbReference type="AlphaFoldDB" id="A0A4R1KLN6"/>
<dbReference type="OrthoDB" id="975117at2"/>
<dbReference type="RefSeq" id="WP_132705619.1">
    <property type="nucleotide sequence ID" value="NZ_SMGI01000004.1"/>
</dbReference>